<dbReference type="VEuPathDB" id="FungiDB:PV09_01331"/>
<keyword evidence="13" id="KW-0732">Signal</keyword>
<evidence type="ECO:0000256" key="10">
    <source>
        <dbReference type="ARBA" id="ARBA00068717"/>
    </source>
</evidence>
<comment type="similarity">
    <text evidence="2 12">Belongs to the short-chain dehydrogenases/reductases (SDR) family.</text>
</comment>
<dbReference type="PRINTS" id="PR00080">
    <property type="entry name" value="SDRFAMILY"/>
</dbReference>
<keyword evidence="6" id="KW-0560">Oxidoreductase</keyword>
<keyword evidence="15" id="KW-1185">Reference proteome</keyword>
<feature type="chain" id="PRO_5002238523" description="Short-chain dehydrogenase/reductase 3" evidence="13">
    <location>
        <begin position="24"/>
        <end position="351"/>
    </location>
</feature>
<evidence type="ECO:0000256" key="5">
    <source>
        <dbReference type="ARBA" id="ARBA00022989"/>
    </source>
</evidence>
<sequence>MGVIRSVLLLPFTPSFTAPLSLALAFGPSSIRDPLLGLLSNALTEANIERLIVALKWLTILGIARKLNARLNRWALNNWRWTTNTKAWDWEREVVVITGGCSGIGLSTVKQLLQKRLKVAIFDIQAPPKEIENHPNMQYFYCDVTDRSSIATAASQLRVKWGDPSILINNAGIGKPHSIIETPDDFVTKIFTINVISHFWMVKEFMPAMLSKNKGHIVGIASMASWVAPPGMVDYASTKSAVQAFHEGLNMEIKHIYKKLGVLNTVVHPSWVRTPLIGGYESHLEKTQGKLLKPEQIAKKIVDQIVSCNGGQLFMPGRMSTATRIRGEANWLQELIRDFAVGSATSSPPAL</sequence>
<keyword evidence="7" id="KW-0443">Lipid metabolism</keyword>
<keyword evidence="3" id="KW-0812">Transmembrane</keyword>
<evidence type="ECO:0000313" key="15">
    <source>
        <dbReference type="Proteomes" id="UP000053259"/>
    </source>
</evidence>
<dbReference type="PRINTS" id="PR00081">
    <property type="entry name" value="GDHRDH"/>
</dbReference>
<keyword evidence="5" id="KW-1133">Transmembrane helix</keyword>
<evidence type="ECO:0000313" key="14">
    <source>
        <dbReference type="EMBL" id="KIW08428.1"/>
    </source>
</evidence>
<feature type="signal peptide" evidence="13">
    <location>
        <begin position="1"/>
        <end position="23"/>
    </location>
</feature>
<evidence type="ECO:0000256" key="7">
    <source>
        <dbReference type="ARBA" id="ARBA00023098"/>
    </source>
</evidence>
<keyword evidence="8" id="KW-0472">Membrane</keyword>
<protein>
    <recommendedName>
        <fullName evidence="10">Short-chain dehydrogenase/reductase 3</fullName>
    </recommendedName>
    <alternativeName>
        <fullName evidence="11">Retinal short-chain dehydrogenase/reductase 1</fullName>
    </alternativeName>
</protein>
<dbReference type="PANTHER" id="PTHR24322">
    <property type="entry name" value="PKSB"/>
    <property type="match status" value="1"/>
</dbReference>
<evidence type="ECO:0000256" key="8">
    <source>
        <dbReference type="ARBA" id="ARBA00023136"/>
    </source>
</evidence>
<dbReference type="PANTHER" id="PTHR24322:SF736">
    <property type="entry name" value="RETINOL DEHYDROGENASE 10"/>
    <property type="match status" value="1"/>
</dbReference>
<evidence type="ECO:0000256" key="11">
    <source>
        <dbReference type="ARBA" id="ARBA00082544"/>
    </source>
</evidence>
<evidence type="ECO:0000256" key="9">
    <source>
        <dbReference type="ARBA" id="ARBA00059620"/>
    </source>
</evidence>
<keyword evidence="4" id="KW-0521">NADP</keyword>
<dbReference type="EMBL" id="KN847531">
    <property type="protein sequence ID" value="KIW08428.1"/>
    <property type="molecule type" value="Genomic_DNA"/>
</dbReference>
<dbReference type="Gene3D" id="3.40.50.720">
    <property type="entry name" value="NAD(P)-binding Rossmann-like Domain"/>
    <property type="match status" value="1"/>
</dbReference>
<organism evidence="14 15">
    <name type="scientific">Verruconis gallopava</name>
    <dbReference type="NCBI Taxonomy" id="253628"/>
    <lineage>
        <taxon>Eukaryota</taxon>
        <taxon>Fungi</taxon>
        <taxon>Dikarya</taxon>
        <taxon>Ascomycota</taxon>
        <taxon>Pezizomycotina</taxon>
        <taxon>Dothideomycetes</taxon>
        <taxon>Pleosporomycetidae</taxon>
        <taxon>Venturiales</taxon>
        <taxon>Sympoventuriaceae</taxon>
        <taxon>Verruconis</taxon>
    </lineage>
</organism>
<comment type="subcellular location">
    <subcellularLocation>
        <location evidence="1">Membrane</location>
        <topology evidence="1">Multi-pass membrane protein</topology>
    </subcellularLocation>
</comment>
<dbReference type="GO" id="GO:0016020">
    <property type="term" value="C:membrane"/>
    <property type="evidence" value="ECO:0007669"/>
    <property type="project" value="UniProtKB-SubCell"/>
</dbReference>
<comment type="function">
    <text evidence="9">Catalyzes the reduction of all-trans-retinal to all-trans-retinol in the presence of NADPH.</text>
</comment>
<reference evidence="14 15" key="1">
    <citation type="submission" date="2015-01" db="EMBL/GenBank/DDBJ databases">
        <title>The Genome Sequence of Ochroconis gallopava CBS43764.</title>
        <authorList>
            <consortium name="The Broad Institute Genomics Platform"/>
            <person name="Cuomo C."/>
            <person name="de Hoog S."/>
            <person name="Gorbushina A."/>
            <person name="Stielow B."/>
            <person name="Teixiera M."/>
            <person name="Abouelleil A."/>
            <person name="Chapman S.B."/>
            <person name="Priest M."/>
            <person name="Young S.K."/>
            <person name="Wortman J."/>
            <person name="Nusbaum C."/>
            <person name="Birren B."/>
        </authorList>
    </citation>
    <scope>NUCLEOTIDE SEQUENCE [LARGE SCALE GENOMIC DNA]</scope>
    <source>
        <strain evidence="14 15">CBS 43764</strain>
    </source>
</reference>
<dbReference type="GeneID" id="27309304"/>
<dbReference type="InParanoid" id="A0A0D2AP18"/>
<dbReference type="InterPro" id="IPR036291">
    <property type="entry name" value="NAD(P)-bd_dom_sf"/>
</dbReference>
<evidence type="ECO:0000256" key="6">
    <source>
        <dbReference type="ARBA" id="ARBA00023002"/>
    </source>
</evidence>
<evidence type="ECO:0000256" key="3">
    <source>
        <dbReference type="ARBA" id="ARBA00022692"/>
    </source>
</evidence>
<gene>
    <name evidence="14" type="ORF">PV09_01331</name>
</gene>
<dbReference type="GO" id="GO:0052650">
    <property type="term" value="F:all-trans-retinol dehydrogenase (NADP+) activity"/>
    <property type="evidence" value="ECO:0007669"/>
    <property type="project" value="UniProtKB-ARBA"/>
</dbReference>
<evidence type="ECO:0000256" key="13">
    <source>
        <dbReference type="SAM" id="SignalP"/>
    </source>
</evidence>
<proteinExistence type="inferred from homology"/>
<dbReference type="Proteomes" id="UP000053259">
    <property type="component" value="Unassembled WGS sequence"/>
</dbReference>
<dbReference type="InterPro" id="IPR002347">
    <property type="entry name" value="SDR_fam"/>
</dbReference>
<dbReference type="HOGENOM" id="CLU_010194_5_2_1"/>
<dbReference type="Pfam" id="PF00106">
    <property type="entry name" value="adh_short"/>
    <property type="match status" value="1"/>
</dbReference>
<dbReference type="RefSeq" id="XP_016218297.1">
    <property type="nucleotide sequence ID" value="XM_016354202.1"/>
</dbReference>
<evidence type="ECO:0000256" key="2">
    <source>
        <dbReference type="ARBA" id="ARBA00006484"/>
    </source>
</evidence>
<dbReference type="SUPFAM" id="SSF51735">
    <property type="entry name" value="NAD(P)-binding Rossmann-fold domains"/>
    <property type="match status" value="1"/>
</dbReference>
<dbReference type="FunFam" id="3.40.50.720:FF:000131">
    <property type="entry name" value="Short-chain dehydrogenase/reductase 3"/>
    <property type="match status" value="1"/>
</dbReference>
<dbReference type="AlphaFoldDB" id="A0A0D2AP18"/>
<evidence type="ECO:0000256" key="4">
    <source>
        <dbReference type="ARBA" id="ARBA00022857"/>
    </source>
</evidence>
<evidence type="ECO:0000256" key="1">
    <source>
        <dbReference type="ARBA" id="ARBA00004141"/>
    </source>
</evidence>
<accession>A0A0D2AP18</accession>
<evidence type="ECO:0000256" key="12">
    <source>
        <dbReference type="RuleBase" id="RU000363"/>
    </source>
</evidence>
<name>A0A0D2AP18_9PEZI</name>
<dbReference type="STRING" id="253628.A0A0D2AP18"/>
<dbReference type="OrthoDB" id="10253736at2759"/>